<evidence type="ECO:0000313" key="1">
    <source>
        <dbReference type="EMBL" id="KAF8426802.1"/>
    </source>
</evidence>
<organism evidence="1 2">
    <name type="scientific">Boletus edulis BED1</name>
    <dbReference type="NCBI Taxonomy" id="1328754"/>
    <lineage>
        <taxon>Eukaryota</taxon>
        <taxon>Fungi</taxon>
        <taxon>Dikarya</taxon>
        <taxon>Basidiomycota</taxon>
        <taxon>Agaricomycotina</taxon>
        <taxon>Agaricomycetes</taxon>
        <taxon>Agaricomycetidae</taxon>
        <taxon>Boletales</taxon>
        <taxon>Boletineae</taxon>
        <taxon>Boletaceae</taxon>
        <taxon>Boletoideae</taxon>
        <taxon>Boletus</taxon>
    </lineage>
</organism>
<evidence type="ECO:0000313" key="2">
    <source>
        <dbReference type="Proteomes" id="UP001194468"/>
    </source>
</evidence>
<sequence length="257" mass="28290">MGERVAQATSNVRIASGSDDKGNEISKYLCGRFDCGFEVNGISGDLNILKCCHRRRSQRAQLFIISQFWTSRTMSTLYSLPSCSLSPLTPNRPNLSLLAIFESPFPSRARDAKARAMLVLLGILECDVLRGCTSTNGKHCQRRWLGPAKSTLNDLLIGVGKRPSLSVNCFAACPKGHPSSYQAFAPNPTSTLAVLELPLVWQRARATQPTFKCPSSCGPLPLKNFHDHHRLPRLSLASTPMPRLLYSHTLQMSPVLP</sequence>
<accession>A0AAD4BGC7</accession>
<reference evidence="1" key="2">
    <citation type="journal article" date="2020" name="Nat. Commun.">
        <title>Large-scale genome sequencing of mycorrhizal fungi provides insights into the early evolution of symbiotic traits.</title>
        <authorList>
            <person name="Miyauchi S."/>
            <person name="Kiss E."/>
            <person name="Kuo A."/>
            <person name="Drula E."/>
            <person name="Kohler A."/>
            <person name="Sanchez-Garcia M."/>
            <person name="Morin E."/>
            <person name="Andreopoulos B."/>
            <person name="Barry K.W."/>
            <person name="Bonito G."/>
            <person name="Buee M."/>
            <person name="Carver A."/>
            <person name="Chen C."/>
            <person name="Cichocki N."/>
            <person name="Clum A."/>
            <person name="Culley D."/>
            <person name="Crous P.W."/>
            <person name="Fauchery L."/>
            <person name="Girlanda M."/>
            <person name="Hayes R.D."/>
            <person name="Keri Z."/>
            <person name="LaButti K."/>
            <person name="Lipzen A."/>
            <person name="Lombard V."/>
            <person name="Magnuson J."/>
            <person name="Maillard F."/>
            <person name="Murat C."/>
            <person name="Nolan M."/>
            <person name="Ohm R.A."/>
            <person name="Pangilinan J."/>
            <person name="Pereira M.F."/>
            <person name="Perotto S."/>
            <person name="Peter M."/>
            <person name="Pfister S."/>
            <person name="Riley R."/>
            <person name="Sitrit Y."/>
            <person name="Stielow J.B."/>
            <person name="Szollosi G."/>
            <person name="Zifcakova L."/>
            <person name="Stursova M."/>
            <person name="Spatafora J.W."/>
            <person name="Tedersoo L."/>
            <person name="Vaario L.M."/>
            <person name="Yamada A."/>
            <person name="Yan M."/>
            <person name="Wang P."/>
            <person name="Xu J."/>
            <person name="Bruns T."/>
            <person name="Baldrian P."/>
            <person name="Vilgalys R."/>
            <person name="Dunand C."/>
            <person name="Henrissat B."/>
            <person name="Grigoriev I.V."/>
            <person name="Hibbett D."/>
            <person name="Nagy L.G."/>
            <person name="Martin F.M."/>
        </authorList>
    </citation>
    <scope>NUCLEOTIDE SEQUENCE</scope>
    <source>
        <strain evidence="1">BED1</strain>
    </source>
</reference>
<protein>
    <submittedName>
        <fullName evidence="1">Uncharacterized protein</fullName>
    </submittedName>
</protein>
<reference evidence="1" key="1">
    <citation type="submission" date="2019-10" db="EMBL/GenBank/DDBJ databases">
        <authorList>
            <consortium name="DOE Joint Genome Institute"/>
            <person name="Kuo A."/>
            <person name="Miyauchi S."/>
            <person name="Kiss E."/>
            <person name="Drula E."/>
            <person name="Kohler A."/>
            <person name="Sanchez-Garcia M."/>
            <person name="Andreopoulos B."/>
            <person name="Barry K.W."/>
            <person name="Bonito G."/>
            <person name="Buee M."/>
            <person name="Carver A."/>
            <person name="Chen C."/>
            <person name="Cichocki N."/>
            <person name="Clum A."/>
            <person name="Culley D."/>
            <person name="Crous P.W."/>
            <person name="Fauchery L."/>
            <person name="Girlanda M."/>
            <person name="Hayes R."/>
            <person name="Keri Z."/>
            <person name="LaButti K."/>
            <person name="Lipzen A."/>
            <person name="Lombard V."/>
            <person name="Magnuson J."/>
            <person name="Maillard F."/>
            <person name="Morin E."/>
            <person name="Murat C."/>
            <person name="Nolan M."/>
            <person name="Ohm R."/>
            <person name="Pangilinan J."/>
            <person name="Pereira M."/>
            <person name="Perotto S."/>
            <person name="Peter M."/>
            <person name="Riley R."/>
            <person name="Sitrit Y."/>
            <person name="Stielow B."/>
            <person name="Szollosi G."/>
            <person name="Zifcakova L."/>
            <person name="Stursova M."/>
            <person name="Spatafora J.W."/>
            <person name="Tedersoo L."/>
            <person name="Vaario L.-M."/>
            <person name="Yamada A."/>
            <person name="Yan M."/>
            <person name="Wang P."/>
            <person name="Xu J."/>
            <person name="Bruns T."/>
            <person name="Baldrian P."/>
            <person name="Vilgalys R."/>
            <person name="Henrissat B."/>
            <person name="Grigoriev I.V."/>
            <person name="Hibbett D."/>
            <person name="Nagy L.G."/>
            <person name="Martin F.M."/>
        </authorList>
    </citation>
    <scope>NUCLEOTIDE SEQUENCE</scope>
    <source>
        <strain evidence="1">BED1</strain>
    </source>
</reference>
<comment type="caution">
    <text evidence="1">The sequence shown here is derived from an EMBL/GenBank/DDBJ whole genome shotgun (WGS) entry which is preliminary data.</text>
</comment>
<dbReference type="AlphaFoldDB" id="A0AAD4BGC7"/>
<dbReference type="Proteomes" id="UP001194468">
    <property type="component" value="Unassembled WGS sequence"/>
</dbReference>
<keyword evidence="2" id="KW-1185">Reference proteome</keyword>
<gene>
    <name evidence="1" type="ORF">L210DRAFT_3565845</name>
</gene>
<name>A0AAD4BGC7_BOLED</name>
<proteinExistence type="predicted"/>
<dbReference type="EMBL" id="WHUW01000085">
    <property type="protein sequence ID" value="KAF8426802.1"/>
    <property type="molecule type" value="Genomic_DNA"/>
</dbReference>